<dbReference type="PANTHER" id="PTHR28613">
    <property type="entry name" value="SI:CH211-232M10.4-RELATED"/>
    <property type="match status" value="1"/>
</dbReference>
<reference evidence="5" key="1">
    <citation type="journal article" date="2021" name="Cell">
        <title>Tracing the genetic footprints of vertebrate landing in non-teleost ray-finned fishes.</title>
        <authorList>
            <person name="Bi X."/>
            <person name="Wang K."/>
            <person name="Yang L."/>
            <person name="Pan H."/>
            <person name="Jiang H."/>
            <person name="Wei Q."/>
            <person name="Fang M."/>
            <person name="Yu H."/>
            <person name="Zhu C."/>
            <person name="Cai Y."/>
            <person name="He Y."/>
            <person name="Gan X."/>
            <person name="Zeng H."/>
            <person name="Yu D."/>
            <person name="Zhu Y."/>
            <person name="Jiang H."/>
            <person name="Qiu Q."/>
            <person name="Yang H."/>
            <person name="Zhang Y.E."/>
            <person name="Wang W."/>
            <person name="Zhu M."/>
            <person name="He S."/>
            <person name="Zhang G."/>
        </authorList>
    </citation>
    <scope>NUCLEOTIDE SEQUENCE</scope>
    <source>
        <strain evidence="5">Pddl_001</strain>
    </source>
</reference>
<keyword evidence="1" id="KW-0433">Leucine-rich repeat</keyword>
<feature type="non-terminal residue" evidence="5">
    <location>
        <position position="664"/>
    </location>
</feature>
<dbReference type="EMBL" id="JAAWVQ010146415">
    <property type="protein sequence ID" value="MBN3285354.1"/>
    <property type="molecule type" value="Genomic_DNA"/>
</dbReference>
<evidence type="ECO:0000256" key="2">
    <source>
        <dbReference type="ARBA" id="ARBA00022737"/>
    </source>
</evidence>
<sequence>MDNNTLQSFSSLKELTVKRTSLFYLNAHAFHNLPMLQTLNLTEVNLSNAAMHQNAFAGLLIKRLFLANNRLDQIQRGIFAGPMNLEHLDLSSNGLRSIEENGLANLVSLCFLNLDDNHFVTITPYWFGVIFRNNSFPMVSLIGIILTCTNMEGTAVSLLKIVESPTPKPPFITIQPVTFPTPQTTTINRSLGGSRKWRQKPQQQEEVDDSFEVFLKSLAAELCPGCGAYGHTVAICPTQYEEEELPSREPEMEEPPSREPEREEPPTREPRGEDPWTKEPEGEKADALQQPLHVLLRGAQRRCTRSLRQELELPSPADSEEEVWPLPPWPEVPALLATPAPPKDACLAPPRDATPAPLRDATFASPGVASPFSLLGSPPEGLLPPSPPPEGLLPPSLPLPPEGAGPSIAQPGNLYFCFRCSDIPSQFCYPDLLSAFEAWWFSFIIESSRMEMALEDIALGDQSRSQSHDFLTESTIFSLSRSESLWTTESRSAWETYNKPIIVMSVGGAVLLFGMLSGRDFGDCLIYTGSIIIFLSLIWWVLWYAGNIEVSIEGLEKDNSVKKNRFSQWARKFSERFPKNGLKTLEMRERQSIGGKDQINEAPSFSTPTRIIWDTPASLVYENVCLDRSLEICYQEEKHLELDTLKRSATLLASIKEDKVERLV</sequence>
<name>A0ABS2YF71_POLSP</name>
<dbReference type="InterPro" id="IPR001611">
    <property type="entry name" value="Leu-rich_rpt"/>
</dbReference>
<feature type="transmembrane region" description="Helical" evidence="4">
    <location>
        <begin position="524"/>
        <end position="545"/>
    </location>
</feature>
<feature type="transmembrane region" description="Helical" evidence="4">
    <location>
        <begin position="500"/>
        <end position="517"/>
    </location>
</feature>
<dbReference type="InterPro" id="IPR032675">
    <property type="entry name" value="LRR_dom_sf"/>
</dbReference>
<proteinExistence type="predicted"/>
<dbReference type="SUPFAM" id="SSF52058">
    <property type="entry name" value="L domain-like"/>
    <property type="match status" value="1"/>
</dbReference>
<evidence type="ECO:0000256" key="4">
    <source>
        <dbReference type="SAM" id="Phobius"/>
    </source>
</evidence>
<dbReference type="PANTHER" id="PTHR28613:SF7">
    <property type="entry name" value="TRANSMEMBRANE PROTEIN 238"/>
    <property type="match status" value="1"/>
</dbReference>
<feature type="region of interest" description="Disordered" evidence="3">
    <location>
        <begin position="374"/>
        <end position="404"/>
    </location>
</feature>
<evidence type="ECO:0000313" key="5">
    <source>
        <dbReference type="EMBL" id="MBN3285354.1"/>
    </source>
</evidence>
<keyword evidence="6" id="KW-1185">Reference proteome</keyword>
<dbReference type="Gene3D" id="3.80.10.10">
    <property type="entry name" value="Ribonuclease Inhibitor"/>
    <property type="match status" value="1"/>
</dbReference>
<dbReference type="Pfam" id="PF15125">
    <property type="entry name" value="TMEM238"/>
    <property type="match status" value="1"/>
</dbReference>
<protein>
    <submittedName>
        <fullName evidence="5">TM238 protein</fullName>
    </submittedName>
</protein>
<feature type="region of interest" description="Disordered" evidence="3">
    <location>
        <begin position="241"/>
        <end position="289"/>
    </location>
</feature>
<organism evidence="5 6">
    <name type="scientific">Polyodon spathula</name>
    <name type="common">North American paddlefish</name>
    <name type="synonym">Squalus spathula</name>
    <dbReference type="NCBI Taxonomy" id="7913"/>
    <lineage>
        <taxon>Eukaryota</taxon>
        <taxon>Metazoa</taxon>
        <taxon>Chordata</taxon>
        <taxon>Craniata</taxon>
        <taxon>Vertebrata</taxon>
        <taxon>Euteleostomi</taxon>
        <taxon>Actinopterygii</taxon>
        <taxon>Chondrostei</taxon>
        <taxon>Acipenseriformes</taxon>
        <taxon>Polyodontidae</taxon>
        <taxon>Polyodon</taxon>
    </lineage>
</organism>
<feature type="compositionally biased region" description="Pro residues" evidence="3">
    <location>
        <begin position="381"/>
        <end position="403"/>
    </location>
</feature>
<evidence type="ECO:0000313" key="6">
    <source>
        <dbReference type="Proteomes" id="UP001166093"/>
    </source>
</evidence>
<accession>A0ABS2YF71</accession>
<dbReference type="Pfam" id="PF13855">
    <property type="entry name" value="LRR_8"/>
    <property type="match status" value="1"/>
</dbReference>
<feature type="region of interest" description="Disordered" evidence="3">
    <location>
        <begin position="183"/>
        <end position="204"/>
    </location>
</feature>
<keyword evidence="4" id="KW-1133">Transmembrane helix</keyword>
<feature type="non-terminal residue" evidence="5">
    <location>
        <position position="1"/>
    </location>
</feature>
<dbReference type="SMART" id="SM00369">
    <property type="entry name" value="LRR_TYP"/>
    <property type="match status" value="5"/>
</dbReference>
<keyword evidence="4" id="KW-0472">Membrane</keyword>
<keyword evidence="4" id="KW-0812">Transmembrane</keyword>
<keyword evidence="2" id="KW-0677">Repeat</keyword>
<dbReference type="PROSITE" id="PS51450">
    <property type="entry name" value="LRR"/>
    <property type="match status" value="1"/>
</dbReference>
<comment type="caution">
    <text evidence="5">The sequence shown here is derived from an EMBL/GenBank/DDBJ whole genome shotgun (WGS) entry which is preliminary data.</text>
</comment>
<dbReference type="InterPro" id="IPR029365">
    <property type="entry name" value="TMEM238"/>
</dbReference>
<dbReference type="Proteomes" id="UP001166093">
    <property type="component" value="Unassembled WGS sequence"/>
</dbReference>
<evidence type="ECO:0000256" key="3">
    <source>
        <dbReference type="SAM" id="MobiDB-lite"/>
    </source>
</evidence>
<evidence type="ECO:0000256" key="1">
    <source>
        <dbReference type="ARBA" id="ARBA00022614"/>
    </source>
</evidence>
<gene>
    <name evidence="5" type="primary">Tmem238_0</name>
    <name evidence="5" type="ORF">GTO93_0001661</name>
</gene>
<feature type="region of interest" description="Disordered" evidence="3">
    <location>
        <begin position="335"/>
        <end position="362"/>
    </location>
</feature>
<feature type="compositionally biased region" description="Basic and acidic residues" evidence="3">
    <location>
        <begin position="245"/>
        <end position="286"/>
    </location>
</feature>
<dbReference type="InterPro" id="IPR003591">
    <property type="entry name" value="Leu-rich_rpt_typical-subtyp"/>
</dbReference>